<name>A0A077ZTG7_STYLE</name>
<feature type="chain" id="PRO_5001728965" evidence="1">
    <location>
        <begin position="17"/>
        <end position="90"/>
    </location>
</feature>
<gene>
    <name evidence="2" type="primary">Contig9809.g10491</name>
    <name evidence="2" type="ORF">STYLEM_1774</name>
</gene>
<dbReference type="InParanoid" id="A0A077ZTG7"/>
<accession>A0A077ZTG7</accession>
<proteinExistence type="predicted"/>
<feature type="signal peptide" evidence="1">
    <location>
        <begin position="1"/>
        <end position="16"/>
    </location>
</feature>
<sequence length="90" mass="10344">MKRLISLLIRFPLVLFKELGSNNQQVISVNVMMAENTKKQSLYPNYVLRKLPMTGPTINPIPPDASPYPRYFSLFSAKIEVKIEQPSYQT</sequence>
<keyword evidence="3" id="KW-1185">Reference proteome</keyword>
<dbReference type="Proteomes" id="UP000039865">
    <property type="component" value="Unassembled WGS sequence"/>
</dbReference>
<dbReference type="EMBL" id="CCKQ01001687">
    <property type="protein sequence ID" value="CDW72809.1"/>
    <property type="molecule type" value="Genomic_DNA"/>
</dbReference>
<protein>
    <submittedName>
        <fullName evidence="2">Uncharacterized protein</fullName>
    </submittedName>
</protein>
<keyword evidence="1" id="KW-0732">Signal</keyword>
<evidence type="ECO:0000256" key="1">
    <source>
        <dbReference type="SAM" id="SignalP"/>
    </source>
</evidence>
<reference evidence="2 3" key="1">
    <citation type="submission" date="2014-06" db="EMBL/GenBank/DDBJ databases">
        <authorList>
            <person name="Swart Estienne"/>
        </authorList>
    </citation>
    <scope>NUCLEOTIDE SEQUENCE [LARGE SCALE GENOMIC DNA]</scope>
    <source>
        <strain evidence="2 3">130c</strain>
    </source>
</reference>
<organism evidence="2 3">
    <name type="scientific">Stylonychia lemnae</name>
    <name type="common">Ciliate</name>
    <dbReference type="NCBI Taxonomy" id="5949"/>
    <lineage>
        <taxon>Eukaryota</taxon>
        <taxon>Sar</taxon>
        <taxon>Alveolata</taxon>
        <taxon>Ciliophora</taxon>
        <taxon>Intramacronucleata</taxon>
        <taxon>Spirotrichea</taxon>
        <taxon>Stichotrichia</taxon>
        <taxon>Sporadotrichida</taxon>
        <taxon>Oxytrichidae</taxon>
        <taxon>Stylonychinae</taxon>
        <taxon>Stylonychia</taxon>
    </lineage>
</organism>
<evidence type="ECO:0000313" key="2">
    <source>
        <dbReference type="EMBL" id="CDW72809.1"/>
    </source>
</evidence>
<dbReference type="AlphaFoldDB" id="A0A077ZTG7"/>
<evidence type="ECO:0000313" key="3">
    <source>
        <dbReference type="Proteomes" id="UP000039865"/>
    </source>
</evidence>